<dbReference type="Proteomes" id="UP000276103">
    <property type="component" value="Unassembled WGS sequence"/>
</dbReference>
<organism evidence="2 3">
    <name type="scientific">Trichormus variabilis SAG 1403-4b</name>
    <dbReference type="NCBI Taxonomy" id="447716"/>
    <lineage>
        <taxon>Bacteria</taxon>
        <taxon>Bacillati</taxon>
        <taxon>Cyanobacteriota</taxon>
        <taxon>Cyanophyceae</taxon>
        <taxon>Nostocales</taxon>
        <taxon>Nostocaceae</taxon>
        <taxon>Trichormus</taxon>
    </lineage>
</organism>
<dbReference type="AlphaFoldDB" id="A0A433URK0"/>
<keyword evidence="3" id="KW-1185">Reference proteome</keyword>
<dbReference type="EMBL" id="RSCM01000007">
    <property type="protein sequence ID" value="RUS96478.1"/>
    <property type="molecule type" value="Genomic_DNA"/>
</dbReference>
<feature type="domain" description="NIL" evidence="1">
    <location>
        <begin position="133"/>
        <end position="207"/>
    </location>
</feature>
<dbReference type="OrthoDB" id="457861at2"/>
<accession>A0A433URK0</accession>
<proteinExistence type="predicted"/>
<dbReference type="SMART" id="SM00930">
    <property type="entry name" value="NIL"/>
    <property type="match status" value="2"/>
</dbReference>
<reference evidence="2 3" key="1">
    <citation type="journal article" date="2019" name="Genome Biol. Evol.">
        <title>Day and night: Metabolic profiles and evolutionary relationships of six axenic non-marine cyanobacteria.</title>
        <authorList>
            <person name="Will S.E."/>
            <person name="Henke P."/>
            <person name="Boedeker C."/>
            <person name="Huang S."/>
            <person name="Brinkmann H."/>
            <person name="Rohde M."/>
            <person name="Jarek M."/>
            <person name="Friedl T."/>
            <person name="Seufert S."/>
            <person name="Schumacher M."/>
            <person name="Overmann J."/>
            <person name="Neumann-Schaal M."/>
            <person name="Petersen J."/>
        </authorList>
    </citation>
    <scope>NUCLEOTIDE SEQUENCE [LARGE SCALE GENOMIC DNA]</scope>
    <source>
        <strain evidence="2 3">SAG 1403-4b</strain>
    </source>
</reference>
<dbReference type="Pfam" id="PF09383">
    <property type="entry name" value="NIL"/>
    <property type="match status" value="2"/>
</dbReference>
<comment type="caution">
    <text evidence="2">The sequence shown here is derived from an EMBL/GenBank/DDBJ whole genome shotgun (WGS) entry which is preliminary data.</text>
</comment>
<sequence>MSANQSLTSTPVKSCILVPQHYQRQPVISRLVSRYSLTVNIKAASLISGSDNEGWFDLEISGNPDKLVNSLSYLQDLVVNLAQIAIANQIQSQQNQPYFPNIVDKNLIFQKLGRVKTQWQEEFQQWISTGQTNRVRLQLCILKAYHEQPIISQLVSRYGLTVNITNALLPPNEEDDGWFDLDLWGRKNQIYSSLIYLETLGIPLWLDLSKFYSDRNLIQ</sequence>
<dbReference type="InterPro" id="IPR018449">
    <property type="entry name" value="NIL_domain"/>
</dbReference>
<dbReference type="Gene3D" id="3.30.70.260">
    <property type="match status" value="2"/>
</dbReference>
<dbReference type="InterPro" id="IPR045865">
    <property type="entry name" value="ACT-like_dom_sf"/>
</dbReference>
<evidence type="ECO:0000259" key="1">
    <source>
        <dbReference type="SMART" id="SM00930"/>
    </source>
</evidence>
<gene>
    <name evidence="2" type="ORF">DSM107003_25750</name>
</gene>
<evidence type="ECO:0000313" key="3">
    <source>
        <dbReference type="Proteomes" id="UP000276103"/>
    </source>
</evidence>
<protein>
    <recommendedName>
        <fullName evidence="1">NIL domain-containing protein</fullName>
    </recommendedName>
</protein>
<feature type="domain" description="NIL" evidence="1">
    <location>
        <begin position="10"/>
        <end position="84"/>
    </location>
</feature>
<dbReference type="SUPFAM" id="SSF55021">
    <property type="entry name" value="ACT-like"/>
    <property type="match status" value="2"/>
</dbReference>
<evidence type="ECO:0000313" key="2">
    <source>
        <dbReference type="EMBL" id="RUS96478.1"/>
    </source>
</evidence>
<dbReference type="RefSeq" id="WP_127054452.1">
    <property type="nucleotide sequence ID" value="NZ_RSCM01000007.1"/>
</dbReference>
<name>A0A433URK0_ANAVA</name>